<feature type="compositionally biased region" description="Basic and acidic residues" evidence="1">
    <location>
        <begin position="540"/>
        <end position="556"/>
    </location>
</feature>
<dbReference type="AlphaFoldDB" id="A0A2G1WF60"/>
<feature type="transmembrane region" description="Helical" evidence="2">
    <location>
        <begin position="95"/>
        <end position="115"/>
    </location>
</feature>
<dbReference type="OrthoDB" id="18481at2157"/>
<dbReference type="InterPro" id="IPR052901">
    <property type="entry name" value="Bact_TGase-like"/>
</dbReference>
<evidence type="ECO:0000256" key="2">
    <source>
        <dbReference type="SAM" id="Phobius"/>
    </source>
</evidence>
<keyword evidence="2" id="KW-0472">Membrane</keyword>
<dbReference type="SMART" id="SM00460">
    <property type="entry name" value="TGc"/>
    <property type="match status" value="1"/>
</dbReference>
<dbReference type="PANTHER" id="PTHR42736">
    <property type="entry name" value="PROTEIN-GLUTAMINE GAMMA-GLUTAMYLTRANSFERASE"/>
    <property type="match status" value="1"/>
</dbReference>
<dbReference type="EMBL" id="NHOA01000149">
    <property type="protein sequence ID" value="PHQ37600.1"/>
    <property type="molecule type" value="Genomic_DNA"/>
</dbReference>
<dbReference type="SUPFAM" id="SSF54001">
    <property type="entry name" value="Cysteine proteinases"/>
    <property type="match status" value="1"/>
</dbReference>
<comment type="caution">
    <text evidence="4">The sequence shown here is derived from an EMBL/GenBank/DDBJ whole genome shotgun (WGS) entry which is preliminary data.</text>
</comment>
<evidence type="ECO:0000313" key="5">
    <source>
        <dbReference type="Proteomes" id="UP000222824"/>
    </source>
</evidence>
<feature type="domain" description="Transglutaminase-like" evidence="3">
    <location>
        <begin position="467"/>
        <end position="537"/>
    </location>
</feature>
<proteinExistence type="predicted"/>
<feature type="transmembrane region" description="Helical" evidence="2">
    <location>
        <begin position="69"/>
        <end position="88"/>
    </location>
</feature>
<feature type="region of interest" description="Disordered" evidence="1">
    <location>
        <begin position="535"/>
        <end position="644"/>
    </location>
</feature>
<evidence type="ECO:0000256" key="1">
    <source>
        <dbReference type="SAM" id="MobiDB-lite"/>
    </source>
</evidence>
<accession>A0A2G1WF60</accession>
<feature type="transmembrane region" description="Helical" evidence="2">
    <location>
        <begin position="45"/>
        <end position="63"/>
    </location>
</feature>
<feature type="transmembrane region" description="Helical" evidence="2">
    <location>
        <begin position="149"/>
        <end position="167"/>
    </location>
</feature>
<name>A0A2G1WF60_9EURY</name>
<feature type="transmembrane region" description="Helical" evidence="2">
    <location>
        <begin position="191"/>
        <end position="213"/>
    </location>
</feature>
<dbReference type="InterPro" id="IPR025403">
    <property type="entry name" value="TgpA-like_C"/>
</dbReference>
<evidence type="ECO:0000259" key="3">
    <source>
        <dbReference type="SMART" id="SM00460"/>
    </source>
</evidence>
<sequence length="782" mass="81350">MSGGASGDRGRAEAARRRASGALPDLGGAVADEPADDWRGFADPAVVGVALVTAAYLAVFLGATDVVGGTARTAAAVSVAGAAGAVLARVVTERTAVRLTAALFAAALAGYYFAVPASRRALFSVESVAIDVVSLLTGLSILRLALADVWILAVAPAPTFLVVYLVGRGRHVEATAVAGGTLGFLVCTGDAGGLAALVGVVGAALAAGLSTLSTPDALRSHGDQLAAVLAAMILVSATVTVLPAATAQPWTGDRSQTLESSLGAGDEVEVVGPTRLSPEVRYEIESPVASNWHVAAYDTYTGDGWVRSGDRSTLDGSLDGPPGETTAANVTVTARVESTALPAPWQAVDVRGAGASAVQVDERGTLRLGAALRPGESTTVESRVLDAEPAALRNASAAYDPAIEDRYTQLPESTPDRVGERTEAIVEAADAENPYDRAAAIERYLIEEYDYSLAVEKPEGDVADAFLFEMDAGYCTYFATTMVAMLRSQGIPAQFATGYSEGDRVGDDRYVVRGQDAHAWVQVYFPDHGWVAFDPTPPSERAEARSERLAEARQSDEAGVDTAASEPSGGPTPDPGDDAPAGAEGEPSREANGSNGAGGDEAGDANGTGASLAEGGFPQERLIQEGTPAGVGGPGAGEGDEGGLPVPSREAVAYWLFVVTIGVAGARRLGLGGRARRAVRIRTPWGRGEPTEDAKRAFADLEHLLARRYRERRPGETPRAYLDDLPLRDGSVDERARAVRETYERATYAGAVTRAEADEARRTVRRLALERTPVIGRLFARE</sequence>
<keyword evidence="5" id="KW-1185">Reference proteome</keyword>
<reference evidence="4 5" key="1">
    <citation type="journal article" date="2014" name="Front. Microbiol.">
        <title>Population and genomic analysis of the genus Halorubrum.</title>
        <authorList>
            <person name="Fullmer M.S."/>
            <person name="Soucy S.M."/>
            <person name="Swithers K.S."/>
            <person name="Makkay A.M."/>
            <person name="Wheeler R."/>
            <person name="Ventosa A."/>
            <person name="Gogarten J.P."/>
            <person name="Papke R.T."/>
        </authorList>
    </citation>
    <scope>NUCLEOTIDE SEQUENCE [LARGE SCALE GENOMIC DNA]</scope>
    <source>
        <strain evidence="4 5">C49</strain>
    </source>
</reference>
<feature type="compositionally biased region" description="Low complexity" evidence="1">
    <location>
        <begin position="578"/>
        <end position="594"/>
    </location>
</feature>
<gene>
    <name evidence="4" type="ORF">DJ69_16465</name>
</gene>
<keyword evidence="2" id="KW-0812">Transmembrane</keyword>
<feature type="transmembrane region" description="Helical" evidence="2">
    <location>
        <begin position="121"/>
        <end position="142"/>
    </location>
</feature>
<dbReference type="Pfam" id="PF01841">
    <property type="entry name" value="Transglut_core"/>
    <property type="match status" value="1"/>
</dbReference>
<keyword evidence="2" id="KW-1133">Transmembrane helix</keyword>
<dbReference type="Gene3D" id="3.10.620.30">
    <property type="match status" value="1"/>
</dbReference>
<feature type="transmembrane region" description="Helical" evidence="2">
    <location>
        <begin position="225"/>
        <end position="245"/>
    </location>
</feature>
<evidence type="ECO:0000313" key="4">
    <source>
        <dbReference type="EMBL" id="PHQ37600.1"/>
    </source>
</evidence>
<dbReference type="RefSeq" id="WP_099256636.1">
    <property type="nucleotide sequence ID" value="NZ_NHOA01000149.1"/>
</dbReference>
<dbReference type="InterPro" id="IPR038765">
    <property type="entry name" value="Papain-like_cys_pep_sf"/>
</dbReference>
<dbReference type="Pfam" id="PF13559">
    <property type="entry name" value="DUF4129"/>
    <property type="match status" value="1"/>
</dbReference>
<dbReference type="PANTHER" id="PTHR42736:SF1">
    <property type="entry name" value="PROTEIN-GLUTAMINE GAMMA-GLUTAMYLTRANSFERASE"/>
    <property type="match status" value="1"/>
</dbReference>
<dbReference type="Proteomes" id="UP000222824">
    <property type="component" value="Unassembled WGS sequence"/>
</dbReference>
<protein>
    <submittedName>
        <fullName evidence="4">Transglutaminase</fullName>
    </submittedName>
</protein>
<organism evidence="4 5">
    <name type="scientific">Halorubrum persicum</name>
    <dbReference type="NCBI Taxonomy" id="1383844"/>
    <lineage>
        <taxon>Archaea</taxon>
        <taxon>Methanobacteriati</taxon>
        <taxon>Methanobacteriota</taxon>
        <taxon>Stenosarchaea group</taxon>
        <taxon>Halobacteria</taxon>
        <taxon>Halobacteriales</taxon>
        <taxon>Haloferacaceae</taxon>
        <taxon>Halorubrum</taxon>
    </lineage>
</organism>
<dbReference type="InterPro" id="IPR002931">
    <property type="entry name" value="Transglutaminase-like"/>
</dbReference>